<feature type="domain" description="Guanylate cyclase" evidence="2">
    <location>
        <begin position="549"/>
        <end position="583"/>
    </location>
</feature>
<dbReference type="EMBL" id="FOFU01000006">
    <property type="protein sequence ID" value="SEQ58511.1"/>
    <property type="molecule type" value="Genomic_DNA"/>
</dbReference>
<dbReference type="Proteomes" id="UP000182360">
    <property type="component" value="Unassembled WGS sequence"/>
</dbReference>
<feature type="transmembrane region" description="Helical" evidence="1">
    <location>
        <begin position="213"/>
        <end position="231"/>
    </location>
</feature>
<dbReference type="SUPFAM" id="SSF49785">
    <property type="entry name" value="Galactose-binding domain-like"/>
    <property type="match status" value="1"/>
</dbReference>
<dbReference type="InterPro" id="IPR008979">
    <property type="entry name" value="Galactose-bd-like_sf"/>
</dbReference>
<organism evidence="3 4">
    <name type="scientific">Treponema bryantii</name>
    <dbReference type="NCBI Taxonomy" id="163"/>
    <lineage>
        <taxon>Bacteria</taxon>
        <taxon>Pseudomonadati</taxon>
        <taxon>Spirochaetota</taxon>
        <taxon>Spirochaetia</taxon>
        <taxon>Spirochaetales</taxon>
        <taxon>Treponemataceae</taxon>
        <taxon>Treponema</taxon>
    </lineage>
</organism>
<feature type="transmembrane region" description="Helical" evidence="1">
    <location>
        <begin position="369"/>
        <end position="388"/>
    </location>
</feature>
<keyword evidence="1" id="KW-0472">Membrane</keyword>
<feature type="transmembrane region" description="Helical" evidence="1">
    <location>
        <begin position="342"/>
        <end position="362"/>
    </location>
</feature>
<reference evidence="3 4" key="1">
    <citation type="submission" date="2016-10" db="EMBL/GenBank/DDBJ databases">
        <authorList>
            <person name="de Groot N.N."/>
        </authorList>
    </citation>
    <scope>NUCLEOTIDE SEQUENCE [LARGE SCALE GENOMIC DNA]</scope>
    <source>
        <strain evidence="3 4">B25</strain>
    </source>
</reference>
<evidence type="ECO:0000259" key="2">
    <source>
        <dbReference type="PROSITE" id="PS50125"/>
    </source>
</evidence>
<dbReference type="Gene3D" id="3.30.70.1230">
    <property type="entry name" value="Nucleotide cyclase"/>
    <property type="match status" value="1"/>
</dbReference>
<proteinExistence type="predicted"/>
<evidence type="ECO:0000313" key="3">
    <source>
        <dbReference type="EMBL" id="SEQ58511.1"/>
    </source>
</evidence>
<feature type="transmembrane region" description="Helical" evidence="1">
    <location>
        <begin position="315"/>
        <end position="336"/>
    </location>
</feature>
<evidence type="ECO:0000256" key="1">
    <source>
        <dbReference type="SAM" id="Phobius"/>
    </source>
</evidence>
<name>A0A1H9H809_9SPIR</name>
<accession>A0A1H9H809</accession>
<dbReference type="CDD" id="cd07302">
    <property type="entry name" value="CHD"/>
    <property type="match status" value="1"/>
</dbReference>
<feature type="transmembrane region" description="Helical" evidence="1">
    <location>
        <begin position="277"/>
        <end position="295"/>
    </location>
</feature>
<keyword evidence="1" id="KW-1133">Transmembrane helix</keyword>
<sequence length="644" mass="74099">MYKRLSFPHLFLILYSFLFSVSSLYASENSIAMPETKNLIRLDGKWELFLEKTPDQTFKLVDSGTPADFMSSVPGTWNTEVLHTGKTSPITYGCYRYICTNLNPAKKYAILTRESPATSCALYINRKLLGQTGDPFAMTKPTFNEKPNAYNPSHSQSIPFYCEFYPDSNGSVEIVFLVSNYFYRKGGLWDAVYFGELGYVMRTNNMTLLFNEFVIGCLLFITLLNLIQFFINKKKWEYFYLGIASLVFALRIGTADYCSFGFLFPNLISEVKVKLEYTVLWIAPISIIQMIFKIYPSPNRVIIFKWLKEKYIRHFLVIADLLLGISSLIVPAYYSSRLVPPLQIGMGIISVYVIIFIISNLIKHRKYSLYNSISYSMLFLGAIIDIIYSQQKDLMPFSFFPIFLVAFAIIQILMLAAIQNDIHKNTEKSSQELQRLNEAYLRFVPKEFLRLLNKESIIKTKLGDYSNIEMTIMFSKQKFDDSKDDISLEQHFVLFNEYLKQVSPIIKKYDGFVSKFLSGGFMALFPNSETDAVRAALEINDCTKNNTWIGIHYGRMIIGTIGEENRLDDTVISDTVNTASRIESVCEKLGKNIIISQVLHKRISQESTLQVELNELEAIYVKGKEKPLQLYEVTRKTKRTQETE</sequence>
<dbReference type="InterPro" id="IPR029787">
    <property type="entry name" value="Nucleotide_cyclase"/>
</dbReference>
<dbReference type="InterPro" id="IPR050697">
    <property type="entry name" value="Adenylyl/Guanylyl_Cyclase_3/4"/>
</dbReference>
<dbReference type="RefSeq" id="WP_143064217.1">
    <property type="nucleotide sequence ID" value="NZ_FOFU01000006.1"/>
</dbReference>
<dbReference type="InterPro" id="IPR001054">
    <property type="entry name" value="A/G_cyclase"/>
</dbReference>
<dbReference type="PANTHER" id="PTHR43081:SF1">
    <property type="entry name" value="ADENYLATE CYCLASE, TERMINAL-DIFFERENTIATION SPECIFIC"/>
    <property type="match status" value="1"/>
</dbReference>
<dbReference type="Pfam" id="PF07695">
    <property type="entry name" value="7TMR-DISM_7TM"/>
    <property type="match status" value="1"/>
</dbReference>
<gene>
    <name evidence="3" type="ORF">SAMN04487977_10686</name>
</gene>
<dbReference type="AlphaFoldDB" id="A0A1H9H809"/>
<feature type="transmembrane region" description="Helical" evidence="1">
    <location>
        <begin position="238"/>
        <end position="265"/>
    </location>
</feature>
<dbReference type="InterPro" id="IPR011623">
    <property type="entry name" value="7TMR_DISM_rcpt_extracell_dom1"/>
</dbReference>
<dbReference type="GO" id="GO:0009190">
    <property type="term" value="P:cyclic nucleotide biosynthetic process"/>
    <property type="evidence" value="ECO:0007669"/>
    <property type="project" value="InterPro"/>
</dbReference>
<dbReference type="Pfam" id="PF00211">
    <property type="entry name" value="Guanylate_cyc"/>
    <property type="match status" value="1"/>
</dbReference>
<evidence type="ECO:0000313" key="4">
    <source>
        <dbReference type="Proteomes" id="UP000182360"/>
    </source>
</evidence>
<dbReference type="PROSITE" id="PS50125">
    <property type="entry name" value="GUANYLATE_CYCLASE_2"/>
    <property type="match status" value="1"/>
</dbReference>
<feature type="transmembrane region" description="Helical" evidence="1">
    <location>
        <begin position="394"/>
        <end position="418"/>
    </location>
</feature>
<dbReference type="GO" id="GO:0035556">
    <property type="term" value="P:intracellular signal transduction"/>
    <property type="evidence" value="ECO:0007669"/>
    <property type="project" value="InterPro"/>
</dbReference>
<dbReference type="PANTHER" id="PTHR43081">
    <property type="entry name" value="ADENYLATE CYCLASE, TERMINAL-DIFFERENTIATION SPECIFIC-RELATED"/>
    <property type="match status" value="1"/>
</dbReference>
<dbReference type="OrthoDB" id="338211at2"/>
<dbReference type="GO" id="GO:0004016">
    <property type="term" value="F:adenylate cyclase activity"/>
    <property type="evidence" value="ECO:0007669"/>
    <property type="project" value="UniProtKB-ARBA"/>
</dbReference>
<protein>
    <submittedName>
        <fullName evidence="3">7TM diverse intracellular signalling</fullName>
    </submittedName>
</protein>
<dbReference type="SUPFAM" id="SSF55073">
    <property type="entry name" value="Nucleotide cyclase"/>
    <property type="match status" value="1"/>
</dbReference>
<keyword evidence="4" id="KW-1185">Reference proteome</keyword>
<keyword evidence="1" id="KW-0812">Transmembrane</keyword>